<evidence type="ECO:0000256" key="10">
    <source>
        <dbReference type="SAM" id="MobiDB-lite"/>
    </source>
</evidence>
<dbReference type="GeneID" id="25978785"/>
<dbReference type="GO" id="GO:0005576">
    <property type="term" value="C:extracellular region"/>
    <property type="evidence" value="ECO:0007669"/>
    <property type="project" value="UniProtKB-SubCell"/>
</dbReference>
<keyword evidence="5" id="KW-0325">Glycoprotein</keyword>
<feature type="domain" description="CFEM" evidence="12">
    <location>
        <begin position="33"/>
        <end position="145"/>
    </location>
</feature>
<dbReference type="InParanoid" id="F0XG32"/>
<organism evidence="14">
    <name type="scientific">Grosmannia clavigera (strain kw1407 / UAMH 11150)</name>
    <name type="common">Blue stain fungus</name>
    <name type="synonym">Graphiocladiella clavigera</name>
    <dbReference type="NCBI Taxonomy" id="655863"/>
    <lineage>
        <taxon>Eukaryota</taxon>
        <taxon>Fungi</taxon>
        <taxon>Dikarya</taxon>
        <taxon>Ascomycota</taxon>
        <taxon>Pezizomycotina</taxon>
        <taxon>Sordariomycetes</taxon>
        <taxon>Sordariomycetidae</taxon>
        <taxon>Ophiostomatales</taxon>
        <taxon>Ophiostomataceae</taxon>
        <taxon>Leptographium</taxon>
    </lineage>
</organism>
<keyword evidence="9" id="KW-0408">Iron</keyword>
<feature type="region of interest" description="Disordered" evidence="10">
    <location>
        <begin position="150"/>
        <end position="183"/>
    </location>
</feature>
<dbReference type="HOGENOM" id="CLU_1321017_0_0_1"/>
<dbReference type="InterPro" id="IPR008427">
    <property type="entry name" value="Extracellular_membr_CFEM_dom"/>
</dbReference>
<sequence>MGFRNFSLVVQVLVVIAPLTTASESTATSSTRTSPSSAKAATDTLSITGTTLPRIAQQAEPCAYLCYDAACIDSGCSAGDFDCVCDNPNSLVVKMGICVGDYCDGSESIDAGDWVADMCSAYNKSPASAEIATASAIIVSEIAAASATATTDPVPSGTISVDSGVTTTDSSSNQTSSGSSADGSASSFLSPLLAGFLGGAIAIAAISF</sequence>
<dbReference type="EMBL" id="GL629767">
    <property type="protein sequence ID" value="EFX03410.1"/>
    <property type="molecule type" value="Genomic_DNA"/>
</dbReference>
<dbReference type="GO" id="GO:0046872">
    <property type="term" value="F:metal ion binding"/>
    <property type="evidence" value="ECO:0007669"/>
    <property type="project" value="UniProtKB-UniRule"/>
</dbReference>
<dbReference type="PROSITE" id="PS52012">
    <property type="entry name" value="CFEM"/>
    <property type="match status" value="1"/>
</dbReference>
<keyword evidence="8" id="KW-0449">Lipoprotein</keyword>
<keyword evidence="6 11" id="KW-0732">Signal</keyword>
<name>F0XG32_GROCL</name>
<dbReference type="RefSeq" id="XP_014172892.1">
    <property type="nucleotide sequence ID" value="XM_014317417.1"/>
</dbReference>
<protein>
    <submittedName>
        <fullName evidence="13">Cfem domain containing protein</fullName>
    </submittedName>
</protein>
<keyword evidence="9" id="KW-0349">Heme</keyword>
<evidence type="ECO:0000256" key="6">
    <source>
        <dbReference type="ARBA" id="ARBA00022729"/>
    </source>
</evidence>
<keyword evidence="5" id="KW-0472">Membrane</keyword>
<evidence type="ECO:0000256" key="3">
    <source>
        <dbReference type="ARBA" id="ARBA00010031"/>
    </source>
</evidence>
<evidence type="ECO:0000313" key="14">
    <source>
        <dbReference type="Proteomes" id="UP000007796"/>
    </source>
</evidence>
<dbReference type="eggNOG" id="ENOG502RKWZ">
    <property type="taxonomic scope" value="Eukaryota"/>
</dbReference>
<feature type="chain" id="PRO_5003262141" evidence="11">
    <location>
        <begin position="23"/>
        <end position="208"/>
    </location>
</feature>
<dbReference type="OrthoDB" id="5242962at2759"/>
<evidence type="ECO:0000256" key="2">
    <source>
        <dbReference type="ARBA" id="ARBA00004613"/>
    </source>
</evidence>
<evidence type="ECO:0000313" key="13">
    <source>
        <dbReference type="EMBL" id="EFX03410.1"/>
    </source>
</evidence>
<comment type="subcellular location">
    <subcellularLocation>
        <location evidence="1">Membrane</location>
        <topology evidence="1">Lipid-anchor</topology>
        <topology evidence="1">GPI-anchor</topology>
    </subcellularLocation>
    <subcellularLocation>
        <location evidence="2">Secreted</location>
    </subcellularLocation>
</comment>
<dbReference type="STRING" id="655863.F0XG32"/>
<dbReference type="GO" id="GO:0098552">
    <property type="term" value="C:side of membrane"/>
    <property type="evidence" value="ECO:0007669"/>
    <property type="project" value="UniProtKB-KW"/>
</dbReference>
<keyword evidence="7 9" id="KW-1015">Disulfide bond</keyword>
<proteinExistence type="inferred from homology"/>
<evidence type="ECO:0000256" key="8">
    <source>
        <dbReference type="ARBA" id="ARBA00023288"/>
    </source>
</evidence>
<evidence type="ECO:0000256" key="4">
    <source>
        <dbReference type="ARBA" id="ARBA00022525"/>
    </source>
</evidence>
<evidence type="ECO:0000256" key="5">
    <source>
        <dbReference type="ARBA" id="ARBA00022622"/>
    </source>
</evidence>
<feature type="disulfide bond" evidence="9">
    <location>
        <begin position="76"/>
        <end position="83"/>
    </location>
</feature>
<dbReference type="Proteomes" id="UP000007796">
    <property type="component" value="Unassembled WGS sequence"/>
</dbReference>
<evidence type="ECO:0000256" key="1">
    <source>
        <dbReference type="ARBA" id="ARBA00004589"/>
    </source>
</evidence>
<dbReference type="AlphaFoldDB" id="F0XG32"/>
<dbReference type="Pfam" id="PF05730">
    <property type="entry name" value="CFEM"/>
    <property type="match status" value="1"/>
</dbReference>
<feature type="signal peptide" evidence="11">
    <location>
        <begin position="1"/>
        <end position="22"/>
    </location>
</feature>
<evidence type="ECO:0000256" key="9">
    <source>
        <dbReference type="PROSITE-ProRule" id="PRU01356"/>
    </source>
</evidence>
<keyword evidence="14" id="KW-1185">Reference proteome</keyword>
<evidence type="ECO:0000259" key="12">
    <source>
        <dbReference type="PROSITE" id="PS52012"/>
    </source>
</evidence>
<evidence type="ECO:0000256" key="7">
    <source>
        <dbReference type="ARBA" id="ARBA00023157"/>
    </source>
</evidence>
<dbReference type="SMART" id="SM00747">
    <property type="entry name" value="CFEM"/>
    <property type="match status" value="1"/>
</dbReference>
<comment type="caution">
    <text evidence="9">Lacks conserved residue(s) required for the propagation of feature annotation.</text>
</comment>
<feature type="binding site" description="axial binding residue" evidence="9">
    <location>
        <position position="80"/>
    </location>
    <ligand>
        <name>heme</name>
        <dbReference type="ChEBI" id="CHEBI:30413"/>
    </ligand>
    <ligandPart>
        <name>Fe</name>
        <dbReference type="ChEBI" id="CHEBI:18248"/>
    </ligandPart>
</feature>
<gene>
    <name evidence="13" type="ORF">CMQ_5460</name>
</gene>
<keyword evidence="9" id="KW-0479">Metal-binding</keyword>
<keyword evidence="4" id="KW-0964">Secreted</keyword>
<keyword evidence="5" id="KW-0336">GPI-anchor</keyword>
<comment type="similarity">
    <text evidence="3">Belongs to the RBT5 family.</text>
</comment>
<reference evidence="13 14" key="1">
    <citation type="journal article" date="2011" name="Proc. Natl. Acad. Sci. U.S.A.">
        <title>Genome and transcriptome analyses of the mountain pine beetle-fungal symbiont Grosmannia clavigera, a lodgepole pine pathogen.</title>
        <authorList>
            <person name="DiGuistini S."/>
            <person name="Wang Y."/>
            <person name="Liao N.Y."/>
            <person name="Taylor G."/>
            <person name="Tanguay P."/>
            <person name="Feau N."/>
            <person name="Henrissat B."/>
            <person name="Chan S.K."/>
            <person name="Hesse-Orce U."/>
            <person name="Alamouti S.M."/>
            <person name="Tsui C.K.M."/>
            <person name="Docking R.T."/>
            <person name="Levasseur A."/>
            <person name="Haridas S."/>
            <person name="Robertson G."/>
            <person name="Birol I."/>
            <person name="Holt R.A."/>
            <person name="Marra M.A."/>
            <person name="Hamelin R.C."/>
            <person name="Hirst M."/>
            <person name="Jones S.J.M."/>
            <person name="Bohlmann J."/>
            <person name="Breuil C."/>
        </authorList>
    </citation>
    <scope>NUCLEOTIDE SEQUENCE [LARGE SCALE GENOMIC DNA]</scope>
    <source>
        <strain evidence="14">kw1407 / UAMH 11150</strain>
    </source>
</reference>
<accession>F0XG32</accession>
<evidence type="ECO:0000256" key="11">
    <source>
        <dbReference type="SAM" id="SignalP"/>
    </source>
</evidence>